<reference evidence="2 3" key="2">
    <citation type="submission" date="2016-10" db="EMBL/GenBank/DDBJ databases">
        <authorList>
            <person name="de Groot N.N."/>
        </authorList>
    </citation>
    <scope>NUCLEOTIDE SEQUENCE [LARGE SCALE GENOMIC DNA]</scope>
    <source>
        <strain evidence="2 3">BS2772</strain>
    </source>
</reference>
<evidence type="ECO:0000313" key="2">
    <source>
        <dbReference type="EMBL" id="SDN50567.1"/>
    </source>
</evidence>
<evidence type="ECO:0000313" key="1">
    <source>
        <dbReference type="EMBL" id="KAF2406712.1"/>
    </source>
</evidence>
<dbReference type="EMBL" id="JXDI01000003">
    <property type="protein sequence ID" value="KAF2406712.1"/>
    <property type="molecule type" value="Genomic_DNA"/>
</dbReference>
<evidence type="ECO:0000313" key="4">
    <source>
        <dbReference type="Proteomes" id="UP000748067"/>
    </source>
</evidence>
<dbReference type="EMBL" id="LT629704">
    <property type="protein sequence ID" value="SDN50567.1"/>
    <property type="molecule type" value="Genomic_DNA"/>
</dbReference>
<protein>
    <submittedName>
        <fullName evidence="2">Uncharacterized protein</fullName>
    </submittedName>
</protein>
<accession>A0A1H0BYA2</accession>
<evidence type="ECO:0000313" key="3">
    <source>
        <dbReference type="Proteomes" id="UP000182470"/>
    </source>
</evidence>
<organism evidence="2 3">
    <name type="scientific">Pseudomonas antarctica</name>
    <dbReference type="NCBI Taxonomy" id="219572"/>
    <lineage>
        <taxon>Bacteria</taxon>
        <taxon>Pseudomonadati</taxon>
        <taxon>Pseudomonadota</taxon>
        <taxon>Gammaproteobacteria</taxon>
        <taxon>Pseudomonadales</taxon>
        <taxon>Pseudomonadaceae</taxon>
        <taxon>Pseudomonas</taxon>
    </lineage>
</organism>
<dbReference type="AlphaFoldDB" id="A0A1H0BYA2"/>
<gene>
    <name evidence="1" type="ORF">PSAN_48890</name>
    <name evidence="2" type="ORF">SAMN04490179_4549</name>
</gene>
<dbReference type="Proteomes" id="UP000748067">
    <property type="component" value="Unassembled WGS sequence"/>
</dbReference>
<dbReference type="Proteomes" id="UP000182470">
    <property type="component" value="Chromosome I"/>
</dbReference>
<reference evidence="1 4" key="1">
    <citation type="submission" date="2015-01" db="EMBL/GenBank/DDBJ databases">
        <title>Genome Sequence of Pseudomonas antarctica CMS 35.</title>
        <authorList>
            <person name="Voget S."/>
            <person name="Chow J."/>
            <person name="Daniel R."/>
            <person name="Streit W."/>
        </authorList>
    </citation>
    <scope>NUCLEOTIDE SEQUENCE [LARGE SCALE GENOMIC DNA]</scope>
    <source>
        <strain evidence="1 4">CMS 35</strain>
    </source>
</reference>
<dbReference type="RefSeq" id="WP_083359103.1">
    <property type="nucleotide sequence ID" value="NZ_JXDI01000003.1"/>
</dbReference>
<dbReference type="OrthoDB" id="9810174at2"/>
<sequence length="121" mass="12842">MSNPTATPTTLAYRHQVAVSAATGAAISKAAWMAFGSGSKAYSPDEDVALVVEFARVPVTNIVVGAVLTVRGNMGGILAADNVLREFGVFTESGVLMGRRVVKPKEFESTSEIELDLDFEY</sequence>
<name>A0A1H0BYA2_9PSED</name>
<proteinExistence type="predicted"/>
<keyword evidence="4" id="KW-1185">Reference proteome</keyword>